<sequence length="52" mass="5570">MTATTTPTVTCPACRTARRDDCAICGGRGWVAFRDLVHDRVSTPGHGVTVRP</sequence>
<reference evidence="1 2" key="1">
    <citation type="journal article" date="2013" name="Stand. Genomic Sci.">
        <title>Genomic Encyclopedia of Type Strains, Phase I: The one thousand microbial genomes (KMG-I) project.</title>
        <authorList>
            <person name="Kyrpides N.C."/>
            <person name="Woyke T."/>
            <person name="Eisen J.A."/>
            <person name="Garrity G."/>
            <person name="Lilburn T.G."/>
            <person name="Beck B.J."/>
            <person name="Whitman W.B."/>
            <person name="Hugenholtz P."/>
            <person name="Klenk H.P."/>
        </authorList>
    </citation>
    <scope>NUCLEOTIDE SEQUENCE [LARGE SCALE GENOMIC DNA]</scope>
    <source>
        <strain evidence="1 2">DSM 45044</strain>
    </source>
</reference>
<dbReference type="AlphaFoldDB" id="A0A562V209"/>
<keyword evidence="2" id="KW-1185">Reference proteome</keyword>
<accession>A0A562V209</accession>
<evidence type="ECO:0000313" key="2">
    <source>
        <dbReference type="Proteomes" id="UP000321617"/>
    </source>
</evidence>
<organism evidence="1 2">
    <name type="scientific">Stackebrandtia albiflava</name>
    <dbReference type="NCBI Taxonomy" id="406432"/>
    <lineage>
        <taxon>Bacteria</taxon>
        <taxon>Bacillati</taxon>
        <taxon>Actinomycetota</taxon>
        <taxon>Actinomycetes</taxon>
        <taxon>Glycomycetales</taxon>
        <taxon>Glycomycetaceae</taxon>
        <taxon>Stackebrandtia</taxon>
    </lineage>
</organism>
<gene>
    <name evidence="1" type="ORF">LX16_2613</name>
</gene>
<evidence type="ECO:0000313" key="1">
    <source>
        <dbReference type="EMBL" id="TWJ11875.1"/>
    </source>
</evidence>
<dbReference type="RefSeq" id="WP_158645582.1">
    <property type="nucleotide sequence ID" value="NZ_BAABIJ010000002.1"/>
</dbReference>
<name>A0A562V209_9ACTN</name>
<proteinExistence type="predicted"/>
<comment type="caution">
    <text evidence="1">The sequence shown here is derived from an EMBL/GenBank/DDBJ whole genome shotgun (WGS) entry which is preliminary data.</text>
</comment>
<dbReference type="Proteomes" id="UP000321617">
    <property type="component" value="Unassembled WGS sequence"/>
</dbReference>
<protein>
    <submittedName>
        <fullName evidence="1">Uncharacterized protein</fullName>
    </submittedName>
</protein>
<dbReference type="EMBL" id="VLLL01000006">
    <property type="protein sequence ID" value="TWJ11875.1"/>
    <property type="molecule type" value="Genomic_DNA"/>
</dbReference>